<dbReference type="EMBL" id="BARV01010526">
    <property type="protein sequence ID" value="GAI13404.1"/>
    <property type="molecule type" value="Genomic_DNA"/>
</dbReference>
<gene>
    <name evidence="1" type="ORF">S06H3_20344</name>
</gene>
<name>X1N470_9ZZZZ</name>
<proteinExistence type="predicted"/>
<accession>X1N470</accession>
<comment type="caution">
    <text evidence="1">The sequence shown here is derived from an EMBL/GenBank/DDBJ whole genome shotgun (WGS) entry which is preliminary data.</text>
</comment>
<feature type="non-terminal residue" evidence="1">
    <location>
        <position position="1"/>
    </location>
</feature>
<sequence>SVDTGIADATSTVNYLDDSSKNWPPSPGGFENLIVEITEGTGEGQFAKIASNTATRITFAVAMPVAPDTTSQYRIGFFGKMAGEISSRAISKTIRDIAPDAVGTFWLPETGNIDLSKYLASSWGIYAPTTTDMVINCYLNISHDGGTTWRRAAGYEILDADFVRDVWNTIDCPLKLAEAKLEVVIGTAHPAELDLMCIAKP</sequence>
<protein>
    <submittedName>
        <fullName evidence="1">Uncharacterized protein</fullName>
    </submittedName>
</protein>
<reference evidence="1" key="1">
    <citation type="journal article" date="2014" name="Front. Microbiol.">
        <title>High frequency of phylogenetically diverse reductive dehalogenase-homologous genes in deep subseafloor sedimentary metagenomes.</title>
        <authorList>
            <person name="Kawai M."/>
            <person name="Futagami T."/>
            <person name="Toyoda A."/>
            <person name="Takaki Y."/>
            <person name="Nishi S."/>
            <person name="Hori S."/>
            <person name="Arai W."/>
            <person name="Tsubouchi T."/>
            <person name="Morono Y."/>
            <person name="Uchiyama I."/>
            <person name="Ito T."/>
            <person name="Fujiyama A."/>
            <person name="Inagaki F."/>
            <person name="Takami H."/>
        </authorList>
    </citation>
    <scope>NUCLEOTIDE SEQUENCE</scope>
    <source>
        <strain evidence="1">Expedition CK06-06</strain>
    </source>
</reference>
<dbReference type="AlphaFoldDB" id="X1N470"/>
<evidence type="ECO:0000313" key="1">
    <source>
        <dbReference type="EMBL" id="GAI13404.1"/>
    </source>
</evidence>
<organism evidence="1">
    <name type="scientific">marine sediment metagenome</name>
    <dbReference type="NCBI Taxonomy" id="412755"/>
    <lineage>
        <taxon>unclassified sequences</taxon>
        <taxon>metagenomes</taxon>
        <taxon>ecological metagenomes</taxon>
    </lineage>
</organism>